<comment type="caution">
    <text evidence="2">The sequence shown here is derived from an EMBL/GenBank/DDBJ whole genome shotgun (WGS) entry which is preliminary data.</text>
</comment>
<feature type="region of interest" description="Disordered" evidence="1">
    <location>
        <begin position="1"/>
        <end position="24"/>
    </location>
</feature>
<feature type="compositionally biased region" description="Basic residues" evidence="1">
    <location>
        <begin position="1"/>
        <end position="12"/>
    </location>
</feature>
<protein>
    <submittedName>
        <fullName evidence="2">8171_t:CDS:1</fullName>
    </submittedName>
</protein>
<keyword evidence="3" id="KW-1185">Reference proteome</keyword>
<proteinExistence type="predicted"/>
<dbReference type="Proteomes" id="UP000789759">
    <property type="component" value="Unassembled WGS sequence"/>
</dbReference>
<reference evidence="2" key="1">
    <citation type="submission" date="2021-06" db="EMBL/GenBank/DDBJ databases">
        <authorList>
            <person name="Kallberg Y."/>
            <person name="Tangrot J."/>
            <person name="Rosling A."/>
        </authorList>
    </citation>
    <scope>NUCLEOTIDE SEQUENCE</scope>
    <source>
        <strain evidence="2">FL966</strain>
    </source>
</reference>
<dbReference type="EMBL" id="CAJVQA010009781">
    <property type="protein sequence ID" value="CAG8689802.1"/>
    <property type="molecule type" value="Genomic_DNA"/>
</dbReference>
<feature type="compositionally biased region" description="Polar residues" evidence="1">
    <location>
        <begin position="13"/>
        <end position="23"/>
    </location>
</feature>
<accession>A0A9N9EQG2</accession>
<evidence type="ECO:0000256" key="1">
    <source>
        <dbReference type="SAM" id="MobiDB-lite"/>
    </source>
</evidence>
<dbReference type="AlphaFoldDB" id="A0A9N9EQG2"/>
<sequence length="79" mass="9141">MNEITKKRKYRANNKNTNNPIQDSQDEVPIGTIFQVNLSNKTSLIKVLVRVECERTYQTEFSTSNLIGHPLILIQHPLF</sequence>
<evidence type="ECO:0000313" key="3">
    <source>
        <dbReference type="Proteomes" id="UP000789759"/>
    </source>
</evidence>
<organism evidence="2 3">
    <name type="scientific">Cetraspora pellucida</name>
    <dbReference type="NCBI Taxonomy" id="1433469"/>
    <lineage>
        <taxon>Eukaryota</taxon>
        <taxon>Fungi</taxon>
        <taxon>Fungi incertae sedis</taxon>
        <taxon>Mucoromycota</taxon>
        <taxon>Glomeromycotina</taxon>
        <taxon>Glomeromycetes</taxon>
        <taxon>Diversisporales</taxon>
        <taxon>Gigasporaceae</taxon>
        <taxon>Cetraspora</taxon>
    </lineage>
</organism>
<evidence type="ECO:0000313" key="2">
    <source>
        <dbReference type="EMBL" id="CAG8689802.1"/>
    </source>
</evidence>
<name>A0A9N9EQG2_9GLOM</name>
<gene>
    <name evidence="2" type="ORF">CPELLU_LOCUS11232</name>
</gene>